<evidence type="ECO:0000259" key="1">
    <source>
        <dbReference type="Pfam" id="PF00561"/>
    </source>
</evidence>
<dbReference type="Proteomes" id="UP001464387">
    <property type="component" value="Unassembled WGS sequence"/>
</dbReference>
<dbReference type="PANTHER" id="PTHR43433">
    <property type="entry name" value="HYDROLASE, ALPHA/BETA FOLD FAMILY PROTEIN"/>
    <property type="match status" value="1"/>
</dbReference>
<organism evidence="2 3">
    <name type="scientific">Mesorhizobium opportunistum</name>
    <dbReference type="NCBI Taxonomy" id="593909"/>
    <lineage>
        <taxon>Bacteria</taxon>
        <taxon>Pseudomonadati</taxon>
        <taxon>Pseudomonadota</taxon>
        <taxon>Alphaproteobacteria</taxon>
        <taxon>Hyphomicrobiales</taxon>
        <taxon>Phyllobacteriaceae</taxon>
        <taxon>Mesorhizobium</taxon>
    </lineage>
</organism>
<dbReference type="PRINTS" id="PR00111">
    <property type="entry name" value="ABHYDROLASE"/>
</dbReference>
<proteinExistence type="predicted"/>
<comment type="caution">
    <text evidence="2">The sequence shown here is derived from an EMBL/GenBank/DDBJ whole genome shotgun (WGS) entry which is preliminary data.</text>
</comment>
<name>A0ABV1YBP6_9HYPH</name>
<dbReference type="RefSeq" id="WP_287273460.1">
    <property type="nucleotide sequence ID" value="NZ_JAMYMY010000005.1"/>
</dbReference>
<dbReference type="InterPro" id="IPR029058">
    <property type="entry name" value="AB_hydrolase_fold"/>
</dbReference>
<reference evidence="2 3" key="1">
    <citation type="journal article" date="2024" name="Proc. Natl. Acad. Sci. U.S.A.">
        <title>The evolutionary genomics of adaptation to stress in wild rhizobium bacteria.</title>
        <authorList>
            <person name="Kehlet-Delgado H."/>
            <person name="Montoya A.P."/>
            <person name="Jensen K.T."/>
            <person name="Wendlandt C.E."/>
            <person name="Dexheimer C."/>
            <person name="Roberts M."/>
            <person name="Torres Martinez L."/>
            <person name="Friesen M.L."/>
            <person name="Griffitts J.S."/>
            <person name="Porter S.S."/>
        </authorList>
    </citation>
    <scope>NUCLEOTIDE SEQUENCE [LARGE SCALE GENOMIC DNA]</scope>
    <source>
        <strain evidence="2 3">M0729</strain>
    </source>
</reference>
<feature type="domain" description="AB hydrolase-1" evidence="1">
    <location>
        <begin position="20"/>
        <end position="242"/>
    </location>
</feature>
<dbReference type="Pfam" id="PF00561">
    <property type="entry name" value="Abhydrolase_1"/>
    <property type="match status" value="1"/>
</dbReference>
<dbReference type="SUPFAM" id="SSF53474">
    <property type="entry name" value="alpha/beta-Hydrolases"/>
    <property type="match status" value="1"/>
</dbReference>
<evidence type="ECO:0000313" key="3">
    <source>
        <dbReference type="Proteomes" id="UP001464387"/>
    </source>
</evidence>
<evidence type="ECO:0000313" key="2">
    <source>
        <dbReference type="EMBL" id="MER8932594.1"/>
    </source>
</evidence>
<dbReference type="GO" id="GO:0016787">
    <property type="term" value="F:hydrolase activity"/>
    <property type="evidence" value="ECO:0007669"/>
    <property type="project" value="UniProtKB-KW"/>
</dbReference>
<dbReference type="Gene3D" id="3.40.50.1820">
    <property type="entry name" value="alpha/beta hydrolase"/>
    <property type="match status" value="1"/>
</dbReference>
<dbReference type="PANTHER" id="PTHR43433:SF5">
    <property type="entry name" value="AB HYDROLASE-1 DOMAIN-CONTAINING PROTEIN"/>
    <property type="match status" value="1"/>
</dbReference>
<keyword evidence="3" id="KW-1185">Reference proteome</keyword>
<dbReference type="EMBL" id="JAMYPJ010000006">
    <property type="protein sequence ID" value="MER8932594.1"/>
    <property type="molecule type" value="Genomic_DNA"/>
</dbReference>
<dbReference type="InterPro" id="IPR050471">
    <property type="entry name" value="AB_hydrolase"/>
</dbReference>
<accession>A0ABV1YBP6</accession>
<sequence>MPTAKLSTGEIHYDVYGEGPPLLMVAGLGGLGAYWQPQIRQFSKDFRVIVHDHRGTGRSSRSEIDYSVGQMADDLLGLMNHLKLDKAHLVGHSTGGAIGQVLAIDHPERIDRLVLYATWTKCDAFMRRVFECRKALLKSPTAAEYINATAFFLFPDWWINQNAVLLDAADAASLPSFPSATIAASRCDAVMNFDREQDLGRISAPTLVLCAQDDFLTPAYFSRQLAQLIPGARLQIMPRGGHACSQVLPEEFIAAVLPFLHEDRPRPFGSVSQLYEGTN</sequence>
<protein>
    <submittedName>
        <fullName evidence="2">Alpha/beta hydrolase</fullName>
    </submittedName>
</protein>
<gene>
    <name evidence="2" type="ORF">NKI33_06420</name>
</gene>
<keyword evidence="2" id="KW-0378">Hydrolase</keyword>
<dbReference type="InterPro" id="IPR000073">
    <property type="entry name" value="AB_hydrolase_1"/>
</dbReference>